<dbReference type="InParanoid" id="A0A212RCZ3"/>
<dbReference type="Proteomes" id="UP000197025">
    <property type="component" value="Unassembled WGS sequence"/>
</dbReference>
<dbReference type="PANTHER" id="PTHR42831">
    <property type="entry name" value="FE-S PROTEIN MATURATION AUXILIARY FACTOR YITW"/>
    <property type="match status" value="1"/>
</dbReference>
<reference evidence="3" key="1">
    <citation type="submission" date="2017-06" db="EMBL/GenBank/DDBJ databases">
        <authorList>
            <person name="Varghese N."/>
            <person name="Submissions S."/>
        </authorList>
    </citation>
    <scope>NUCLEOTIDE SEQUENCE [LARGE SCALE GENOMIC DNA]</scope>
    <source>
        <strain evidence="3">JAD2</strain>
    </source>
</reference>
<evidence type="ECO:0000313" key="3">
    <source>
        <dbReference type="Proteomes" id="UP000197025"/>
    </source>
</evidence>
<organism evidence="2 3">
    <name type="scientific">Thermoflexus hugenholtzii JAD2</name>
    <dbReference type="NCBI Taxonomy" id="877466"/>
    <lineage>
        <taxon>Bacteria</taxon>
        <taxon>Bacillati</taxon>
        <taxon>Chloroflexota</taxon>
        <taxon>Thermoflexia</taxon>
        <taxon>Thermoflexales</taxon>
        <taxon>Thermoflexaceae</taxon>
        <taxon>Thermoflexus</taxon>
    </lineage>
</organism>
<dbReference type="InterPro" id="IPR034904">
    <property type="entry name" value="FSCA_dom_sf"/>
</dbReference>
<dbReference type="InterPro" id="IPR052339">
    <property type="entry name" value="Fe-S_Maturation_MIP18"/>
</dbReference>
<dbReference type="SUPFAM" id="SSF117916">
    <property type="entry name" value="Fe-S cluster assembly (FSCA) domain-like"/>
    <property type="match status" value="1"/>
</dbReference>
<gene>
    <name evidence="2" type="ORF">SAMN02746019_00011220</name>
</gene>
<sequence length="114" mass="12761">MPENEVAPLSASPAGSEEELIQKIREALRTVVDPEIGMNVVSLGLIRNIEVQPDLVQITMILTTPFCPAGPYLLEQVRYVTEQVTGRPTKVTLSMEMWDPSMMEEDALAEWGMW</sequence>
<dbReference type="AlphaFoldDB" id="A0A212RCZ3"/>
<dbReference type="Pfam" id="PF01883">
    <property type="entry name" value="FeS_assembly_P"/>
    <property type="match status" value="1"/>
</dbReference>
<dbReference type="OrthoDB" id="9805360at2"/>
<dbReference type="PANTHER" id="PTHR42831:SF1">
    <property type="entry name" value="FE-S PROTEIN MATURATION AUXILIARY FACTOR YITW"/>
    <property type="match status" value="1"/>
</dbReference>
<keyword evidence="3" id="KW-1185">Reference proteome</keyword>
<dbReference type="EMBL" id="FYEK01000044">
    <property type="protein sequence ID" value="SNB69984.1"/>
    <property type="molecule type" value="Genomic_DNA"/>
</dbReference>
<evidence type="ECO:0000313" key="2">
    <source>
        <dbReference type="EMBL" id="SNB69984.1"/>
    </source>
</evidence>
<dbReference type="InterPro" id="IPR002744">
    <property type="entry name" value="MIP18-like"/>
</dbReference>
<accession>A0A212RCZ3</accession>
<proteinExistence type="predicted"/>
<protein>
    <submittedName>
        <fullName evidence="2">Metal-sulfur cluster biosynthetic enzyme</fullName>
    </submittedName>
</protein>
<name>A0A212RCZ3_9CHLR</name>
<dbReference type="RefSeq" id="WP_088571788.1">
    <property type="nucleotide sequence ID" value="NZ_FYEK01000044.1"/>
</dbReference>
<feature type="domain" description="MIP18 family-like" evidence="1">
    <location>
        <begin position="22"/>
        <end position="90"/>
    </location>
</feature>
<evidence type="ECO:0000259" key="1">
    <source>
        <dbReference type="Pfam" id="PF01883"/>
    </source>
</evidence>
<dbReference type="Gene3D" id="3.30.300.130">
    <property type="entry name" value="Fe-S cluster assembly (FSCA)"/>
    <property type="match status" value="1"/>
</dbReference>